<dbReference type="InterPro" id="IPR039650">
    <property type="entry name" value="HdrA-like"/>
</dbReference>
<accession>A0A934V895</accession>
<dbReference type="SUPFAM" id="SSF52266">
    <property type="entry name" value="SGNH hydrolase"/>
    <property type="match status" value="1"/>
</dbReference>
<evidence type="ECO:0000259" key="6">
    <source>
        <dbReference type="Pfam" id="PF13472"/>
    </source>
</evidence>
<name>A0A934V895_9BACT</name>
<dbReference type="Gene3D" id="3.50.50.60">
    <property type="entry name" value="FAD/NAD(P)-binding domain"/>
    <property type="match status" value="1"/>
</dbReference>
<dbReference type="GO" id="GO:0046872">
    <property type="term" value="F:metal ion binding"/>
    <property type="evidence" value="ECO:0007669"/>
    <property type="project" value="UniProtKB-KW"/>
</dbReference>
<reference evidence="8" key="1">
    <citation type="submission" date="2021-01" db="EMBL/GenBank/DDBJ databases">
        <title>Modified the classification status of verrucomicrobia.</title>
        <authorList>
            <person name="Feng X."/>
        </authorList>
    </citation>
    <scope>NUCLEOTIDE SEQUENCE</scope>
    <source>
        <strain evidence="8">JCM 18052</strain>
    </source>
</reference>
<keyword evidence="4" id="KW-0408">Iron</keyword>
<dbReference type="RefSeq" id="WP_200351934.1">
    <property type="nucleotide sequence ID" value="NZ_BAABHZ010000006.1"/>
</dbReference>
<proteinExistence type="predicted"/>
<dbReference type="EMBL" id="JAENIK010000011">
    <property type="protein sequence ID" value="MBK1817012.1"/>
    <property type="molecule type" value="Genomic_DNA"/>
</dbReference>
<protein>
    <submittedName>
        <fullName evidence="8">FAD-dependent oxidoreductase</fullName>
    </submittedName>
</protein>
<feature type="domain" description="Golvesin/Xly CBD-like" evidence="7">
    <location>
        <begin position="540"/>
        <end position="665"/>
    </location>
</feature>
<keyword evidence="9" id="KW-1185">Reference proteome</keyword>
<dbReference type="Proteomes" id="UP000600139">
    <property type="component" value="Unassembled WGS sequence"/>
</dbReference>
<evidence type="ECO:0000313" key="8">
    <source>
        <dbReference type="EMBL" id="MBK1817012.1"/>
    </source>
</evidence>
<dbReference type="InterPro" id="IPR036514">
    <property type="entry name" value="SGNH_hydro_sf"/>
</dbReference>
<evidence type="ECO:0000256" key="1">
    <source>
        <dbReference type="ARBA" id="ARBA00022485"/>
    </source>
</evidence>
<evidence type="ECO:0000256" key="5">
    <source>
        <dbReference type="ARBA" id="ARBA00023014"/>
    </source>
</evidence>
<feature type="domain" description="SGNH hydrolase-type esterase" evidence="6">
    <location>
        <begin position="788"/>
        <end position="964"/>
    </location>
</feature>
<comment type="caution">
    <text evidence="8">The sequence shown here is derived from an EMBL/GenBank/DDBJ whole genome shotgun (WGS) entry which is preliminary data.</text>
</comment>
<dbReference type="Pfam" id="PF25275">
    <property type="entry name" value="Golvesin_C"/>
    <property type="match status" value="1"/>
</dbReference>
<evidence type="ECO:0000256" key="2">
    <source>
        <dbReference type="ARBA" id="ARBA00022723"/>
    </source>
</evidence>
<dbReference type="InterPro" id="IPR036188">
    <property type="entry name" value="FAD/NAD-bd_sf"/>
</dbReference>
<evidence type="ECO:0000313" key="9">
    <source>
        <dbReference type="Proteomes" id="UP000600139"/>
    </source>
</evidence>
<dbReference type="AlphaFoldDB" id="A0A934V895"/>
<keyword evidence="2" id="KW-0479">Metal-binding</keyword>
<keyword evidence="5" id="KW-0411">Iron-sulfur</keyword>
<evidence type="ECO:0000259" key="7">
    <source>
        <dbReference type="Pfam" id="PF25275"/>
    </source>
</evidence>
<dbReference type="GO" id="GO:0016491">
    <property type="term" value="F:oxidoreductase activity"/>
    <property type="evidence" value="ECO:0007669"/>
    <property type="project" value="UniProtKB-KW"/>
</dbReference>
<evidence type="ECO:0000256" key="3">
    <source>
        <dbReference type="ARBA" id="ARBA00023002"/>
    </source>
</evidence>
<organism evidence="8 9">
    <name type="scientific">Luteolibacter yonseiensis</name>
    <dbReference type="NCBI Taxonomy" id="1144680"/>
    <lineage>
        <taxon>Bacteria</taxon>
        <taxon>Pseudomonadati</taxon>
        <taxon>Verrucomicrobiota</taxon>
        <taxon>Verrucomicrobiia</taxon>
        <taxon>Verrucomicrobiales</taxon>
        <taxon>Verrucomicrobiaceae</taxon>
        <taxon>Luteolibacter</taxon>
    </lineage>
</organism>
<gene>
    <name evidence="8" type="ORF">JIN84_15415</name>
</gene>
<keyword evidence="3" id="KW-0560">Oxidoreductase</keyword>
<dbReference type="GO" id="GO:0016788">
    <property type="term" value="F:hydrolase activity, acting on ester bonds"/>
    <property type="evidence" value="ECO:0007669"/>
    <property type="project" value="UniProtKB-ARBA"/>
</dbReference>
<dbReference type="InterPro" id="IPR013830">
    <property type="entry name" value="SGNH_hydro"/>
</dbReference>
<dbReference type="PANTHER" id="PTHR43498">
    <property type="entry name" value="FERREDOXIN:COB-COM HETERODISULFIDE REDUCTASE SUBUNIT A"/>
    <property type="match status" value="1"/>
</dbReference>
<dbReference type="InterPro" id="IPR033803">
    <property type="entry name" value="CBD-like_Golvesin-Xly"/>
</dbReference>
<sequence length="983" mass="105928">MAAHAAAAPVSYDIVVYGGTSGGVIAAVQAAKSGRSVVLISPTPHLGGLTTSGLGWTDLGESSILGGLSREFYHRVYQHYQNDAAWNWQSRSAYGNAGQGGPAFNATTQVASVFEPKVAESIFLTMIQERNVPVVTGRLDLGNGVVSSSGKIDHIRLEDGREFAGKIFIDASYEGDLLPGAGVSFTVGREANATYGEDYSGIQSARATKNQLPNGIDPYVTAGNAASGLLPGVNATAGGADGAGDDKLQAYCFRMALTDVPANRVAIPKPPGYNEADYELLFRAIEAGQTSGFFKFDLMPNRKTDSNNNGGISTDYIGKNYGPGWNWTTLNHDQRLALAKQHENWQRGLIWTLQNHARVPSNIRTNYSQWGLPADEFTDNGNWPWQLYVREARRMVSDYVMNQRHCSGESVAADSIGLAAYAMDSHHTQRHVKNGVVKNEGDVQMAVGNPYPVSYRSIVPKAGQCRNLLVPWSLSASHMAFGSIRMEPVFMILSQSAALGADLAIRDNLDVQQVPYSKLRPVLVAAGQALGEPSAGSPEIVVDNTDTPRVTVTGTWTSGTSTTGYIGSDYIHDGNTGQGANQVAYTPPASVTGVQRVYLRWTSHTNRASNVPVRVVDAKGTRTILVDQKSNGGKWNLLGLFKGVQSVTIMTTAANGYVIADAVGFAPVSADDDTDDDGVSDIREVEVGLNPLVSNSTFFDAIRSHPDYFNLHSDGEIFDLHIHQPVYTPSLLRFGITMGPASDVFENFQLVAPQQPGKRFFRIALHSDPAAFVTALAAGQNRTIVVYGTSLTASGAWVSQMSAWLSAKYPNKFTIVNSGLSGKNSAEGLAQLQTKVLNRNPDTVFIEFAMNDAFLYSDGTPSLSVQQAKTNLETMIQAIQQQNPQVEIILQTMNTVWNSPTGSNQSASLRPNLAAYYEMYRDVAAGRGLLLIDHQANWAALQGRSPATFQSYVQDGVHPNAEGCAKVTLPLLQWKLSGGRELP</sequence>
<dbReference type="GO" id="GO:0051539">
    <property type="term" value="F:4 iron, 4 sulfur cluster binding"/>
    <property type="evidence" value="ECO:0007669"/>
    <property type="project" value="UniProtKB-KW"/>
</dbReference>
<evidence type="ECO:0000256" key="4">
    <source>
        <dbReference type="ARBA" id="ARBA00023004"/>
    </source>
</evidence>
<dbReference type="SUPFAM" id="SSF51905">
    <property type="entry name" value="FAD/NAD(P)-binding domain"/>
    <property type="match status" value="1"/>
</dbReference>
<dbReference type="Pfam" id="PF12831">
    <property type="entry name" value="FAD_oxidored"/>
    <property type="match status" value="1"/>
</dbReference>
<dbReference type="Gene3D" id="3.40.50.1110">
    <property type="entry name" value="SGNH hydrolase"/>
    <property type="match status" value="1"/>
</dbReference>
<keyword evidence="1" id="KW-0004">4Fe-4S</keyword>
<dbReference type="Pfam" id="PF13472">
    <property type="entry name" value="Lipase_GDSL_2"/>
    <property type="match status" value="1"/>
</dbReference>
<dbReference type="PANTHER" id="PTHR43498:SF1">
    <property type="entry name" value="COB--COM HETERODISULFIDE REDUCTASE IRON-SULFUR SUBUNIT A"/>
    <property type="match status" value="1"/>
</dbReference>